<accession>A0A409WDL7</accession>
<name>A0A409WDL7_9AGAR</name>
<comment type="caution">
    <text evidence="2">The sequence shown here is derived from an EMBL/GenBank/DDBJ whole genome shotgun (WGS) entry which is preliminary data.</text>
</comment>
<evidence type="ECO:0000313" key="2">
    <source>
        <dbReference type="EMBL" id="PPQ76571.1"/>
    </source>
</evidence>
<feature type="region of interest" description="Disordered" evidence="1">
    <location>
        <begin position="70"/>
        <end position="131"/>
    </location>
</feature>
<feature type="compositionally biased region" description="Acidic residues" evidence="1">
    <location>
        <begin position="120"/>
        <end position="131"/>
    </location>
</feature>
<feature type="compositionally biased region" description="Basic and acidic residues" evidence="1">
    <location>
        <begin position="109"/>
        <end position="119"/>
    </location>
</feature>
<keyword evidence="3" id="KW-1185">Reference proteome</keyword>
<feature type="region of interest" description="Disordered" evidence="1">
    <location>
        <begin position="1"/>
        <end position="54"/>
    </location>
</feature>
<dbReference type="AlphaFoldDB" id="A0A409WDL7"/>
<protein>
    <recommendedName>
        <fullName evidence="4">BZIP domain-containing protein</fullName>
    </recommendedName>
</protein>
<feature type="compositionally biased region" description="Acidic residues" evidence="1">
    <location>
        <begin position="94"/>
        <end position="108"/>
    </location>
</feature>
<evidence type="ECO:0000313" key="3">
    <source>
        <dbReference type="Proteomes" id="UP000284842"/>
    </source>
</evidence>
<organism evidence="2 3">
    <name type="scientific">Panaeolus cyanescens</name>
    <dbReference type="NCBI Taxonomy" id="181874"/>
    <lineage>
        <taxon>Eukaryota</taxon>
        <taxon>Fungi</taxon>
        <taxon>Dikarya</taxon>
        <taxon>Basidiomycota</taxon>
        <taxon>Agaricomycotina</taxon>
        <taxon>Agaricomycetes</taxon>
        <taxon>Agaricomycetidae</taxon>
        <taxon>Agaricales</taxon>
        <taxon>Agaricineae</taxon>
        <taxon>Galeropsidaceae</taxon>
        <taxon>Panaeolus</taxon>
    </lineage>
</organism>
<dbReference type="Proteomes" id="UP000284842">
    <property type="component" value="Unassembled WGS sequence"/>
</dbReference>
<gene>
    <name evidence="2" type="ORF">CVT24_010517</name>
</gene>
<feature type="compositionally biased region" description="Basic and acidic residues" evidence="1">
    <location>
        <begin position="23"/>
        <end position="42"/>
    </location>
</feature>
<dbReference type="InParanoid" id="A0A409WDL7"/>
<evidence type="ECO:0008006" key="4">
    <source>
        <dbReference type="Google" id="ProtNLM"/>
    </source>
</evidence>
<dbReference type="EMBL" id="NHTK01005558">
    <property type="protein sequence ID" value="PPQ76571.1"/>
    <property type="molecule type" value="Genomic_DNA"/>
</dbReference>
<reference evidence="2 3" key="1">
    <citation type="journal article" date="2018" name="Evol. Lett.">
        <title>Horizontal gene cluster transfer increased hallucinogenic mushroom diversity.</title>
        <authorList>
            <person name="Reynolds H.T."/>
            <person name="Vijayakumar V."/>
            <person name="Gluck-Thaler E."/>
            <person name="Korotkin H.B."/>
            <person name="Matheny P.B."/>
            <person name="Slot J.C."/>
        </authorList>
    </citation>
    <scope>NUCLEOTIDE SEQUENCE [LARGE SCALE GENOMIC DNA]</scope>
    <source>
        <strain evidence="2 3">2629</strain>
    </source>
</reference>
<evidence type="ECO:0000256" key="1">
    <source>
        <dbReference type="SAM" id="MobiDB-lite"/>
    </source>
</evidence>
<sequence length="131" mass="15741">MTEASSASSPPARKTSAKKLKARRDYYAKKRTSETKEEAEARKARHRQAAARYRQSNKIALRIAAWQRRQDIKVQKKRQRDQEEYDAWMNEFEGYTDEQRDEIDEGYTDEQREKDKAEIDEWMDEEYPDQD</sequence>
<proteinExistence type="predicted"/>